<feature type="transmembrane region" description="Helical" evidence="6">
    <location>
        <begin position="195"/>
        <end position="218"/>
    </location>
</feature>
<reference evidence="11 15" key="4">
    <citation type="submission" date="2020-12" db="EMBL/GenBank/DDBJ databases">
        <title>FDA dAtabase for Regulatory Grade micrObial Sequences (FDA-ARGOS): Supporting development and validation of Infectious Disease Dx tests.</title>
        <authorList>
            <person name="Nelson B."/>
            <person name="Plummer A."/>
            <person name="Tallon L."/>
            <person name="Sadzewicz L."/>
            <person name="Zhao X."/>
            <person name="Boylan J."/>
            <person name="Ott S."/>
            <person name="Bowen H."/>
            <person name="Vavikolanu K."/>
            <person name="Mehta A."/>
            <person name="Aluvathingal J."/>
            <person name="Nadendla S."/>
            <person name="Myers T."/>
            <person name="Yan Y."/>
            <person name="Sichtig H."/>
        </authorList>
    </citation>
    <scope>NUCLEOTIDE SEQUENCE [LARGE SCALE GENOMIC DNA]</scope>
    <source>
        <strain evidence="11 15">FDAARGOS_924</strain>
    </source>
</reference>
<evidence type="ECO:0000313" key="8">
    <source>
        <dbReference type="EMBL" id="EJR41803.1"/>
    </source>
</evidence>
<dbReference type="RefSeq" id="WP_002128190.1">
    <property type="nucleotide sequence ID" value="NZ_CM125442.1"/>
</dbReference>
<dbReference type="EMBL" id="CP065877">
    <property type="protein sequence ID" value="QQA14008.1"/>
    <property type="molecule type" value="Genomic_DNA"/>
</dbReference>
<comment type="subcellular location">
    <subcellularLocation>
        <location evidence="1 6">Cell membrane</location>
        <topology evidence="1 6">Multi-pass membrane protein</topology>
    </subcellularLocation>
</comment>
<evidence type="ECO:0000256" key="6">
    <source>
        <dbReference type="PIRNR" id="PIRNR018968"/>
    </source>
</evidence>
<evidence type="ECO:0000259" key="7">
    <source>
        <dbReference type="Pfam" id="PF02687"/>
    </source>
</evidence>
<dbReference type="GO" id="GO:0055085">
    <property type="term" value="P:transmembrane transport"/>
    <property type="evidence" value="ECO:0007669"/>
    <property type="project" value="UniProtKB-UniRule"/>
</dbReference>
<reference evidence="10 14" key="2">
    <citation type="submission" date="2016-10" db="EMBL/GenBank/DDBJ databases">
        <title>Genome Sequence of Bacillus weihenstephanensis GM6LP.</title>
        <authorList>
            <person name="Poehlein A."/>
            <person name="Wemheuer F."/>
            <person name="Hollensteiner J."/>
            <person name="Wemheuer B."/>
        </authorList>
    </citation>
    <scope>NUCLEOTIDE SEQUENCE [LARGE SCALE GENOMIC DNA]</scope>
    <source>
        <strain evidence="10 14">GM6LP</strain>
    </source>
</reference>
<dbReference type="KEGG" id="bmyo:BG05_2743"/>
<dbReference type="InterPro" id="IPR027022">
    <property type="entry name" value="ABC_permease_BceB-typ"/>
</dbReference>
<keyword evidence="6" id="KW-0813">Transport</keyword>
<evidence type="ECO:0000256" key="3">
    <source>
        <dbReference type="ARBA" id="ARBA00022692"/>
    </source>
</evidence>
<evidence type="ECO:0000256" key="5">
    <source>
        <dbReference type="ARBA" id="ARBA00023136"/>
    </source>
</evidence>
<dbReference type="EMBL" id="MKZQ01000044">
    <property type="protein sequence ID" value="PJN69489.1"/>
    <property type="molecule type" value="Genomic_DNA"/>
</dbReference>
<keyword evidence="3 6" id="KW-0812">Transmembrane</keyword>
<accession>J8IQ68</accession>
<feature type="transmembrane region" description="Helical" evidence="6">
    <location>
        <begin position="224"/>
        <end position="249"/>
    </location>
</feature>
<dbReference type="AlphaFoldDB" id="A0A0B5SFK1"/>
<feature type="domain" description="ABC3 transporter permease C-terminal" evidence="7">
    <location>
        <begin position="56"/>
        <end position="173"/>
    </location>
</feature>
<keyword evidence="15" id="KW-1185">Reference proteome</keyword>
<dbReference type="GO" id="GO:0005886">
    <property type="term" value="C:plasma membrane"/>
    <property type="evidence" value="ECO:0007669"/>
    <property type="project" value="UniProtKB-SubCell"/>
</dbReference>
<dbReference type="EMBL" id="AHEV01000012">
    <property type="protein sequence ID" value="EJR41803.1"/>
    <property type="molecule type" value="Genomic_DNA"/>
</dbReference>
<evidence type="ECO:0000313" key="9">
    <source>
        <dbReference type="EMBL" id="OSX93348.1"/>
    </source>
</evidence>
<keyword evidence="2 6" id="KW-1003">Cell membrane</keyword>
<evidence type="ECO:0000313" key="13">
    <source>
        <dbReference type="Proteomes" id="UP000194131"/>
    </source>
</evidence>
<dbReference type="Proteomes" id="UP000006976">
    <property type="component" value="Unassembled WGS sequence"/>
</dbReference>
<sequence length="615" mass="71036">MSIFSLALKNITRNLSLYIVYLVSCILSVTIFYMYAAFLSYPKVSGIEQLLIACEFIILLFSCFFISYSYDHFLTERKKEIGIWKTFGASKKQLFIIIVLENSIIGAISILIGIMIGIVLSKSFFDFIGKSLFLSESFSYFFSPIATFFTVILFGVLFFFVSLRSYYKIGRISVLELFQETRKPKDLPRFSKKKFIISLLILVISYVFILNASLPVLLFSFLPVAALLLLGTYLFCSHGLVGTVSYLINKEKKHLNGIRMLIFISLRKKLYYNAKIIFLVSILLSMIMILISSIYLYSELNDQRMRNSHPQPAIFIVDKKQENTLESALEKNFKGEVEGFHKKKWEGILLNSSKGEGKTFILQTDSFFIKDWTETKKDNLLFSKKNENIDKLHIQTNNGNTELIVKNMVEKQAINSVSRIDNVAFVPADTFNELEKGSLPTQHVSFYTLDFKENNKGYSALKKLFETLPLEIKEQSSVRLLHYENTVQLTSVLWIIALFIGFILLIALSSLLWFKLYEDISNDRKIFHSLRKIGLNFNEIKKTLRVQIAIIFFVPIILGGINLFIAIYALQNILGGIKIYSIILIFFIFLVFQLIFFFISNHYYYKKVVHEKNIN</sequence>
<keyword evidence="4 6" id="KW-1133">Transmembrane helix</keyword>
<accession>A0A0B5SFK1</accession>
<feature type="transmembrane region" description="Helical" evidence="6">
    <location>
        <begin position="15"/>
        <end position="38"/>
    </location>
</feature>
<evidence type="ECO:0000313" key="15">
    <source>
        <dbReference type="Proteomes" id="UP000596196"/>
    </source>
</evidence>
<evidence type="ECO:0000313" key="14">
    <source>
        <dbReference type="Proteomes" id="UP000236165"/>
    </source>
</evidence>
<dbReference type="PANTHER" id="PTHR46795:SF3">
    <property type="entry name" value="ABC TRANSPORTER PERMEASE"/>
    <property type="match status" value="1"/>
</dbReference>
<accession>A0A084ISJ2</accession>
<protein>
    <submittedName>
        <fullName evidence="10">ABC transporter permease protein YxdM</fullName>
    </submittedName>
    <submittedName>
        <fullName evidence="11">FtsX-like permease family protein</fullName>
    </submittedName>
</protein>
<feature type="transmembrane region" description="Helical" evidence="6">
    <location>
        <begin position="50"/>
        <end position="73"/>
    </location>
</feature>
<dbReference type="Proteomes" id="UP000236165">
    <property type="component" value="Unassembled WGS sequence"/>
</dbReference>
<reference evidence="8 12" key="1">
    <citation type="submission" date="2012-04" db="EMBL/GenBank/DDBJ databases">
        <title>The Genome Sequence of Bacillus cereus VD078.</title>
        <authorList>
            <consortium name="The Broad Institute Genome Sequencing Platform"/>
            <consortium name="The Broad Institute Genome Sequencing Center for Infectious Disease"/>
            <person name="Feldgarden M."/>
            <person name="Van der Auwera G.A."/>
            <person name="Mahillon J."/>
            <person name="Duprez V."/>
            <person name="Timmery S."/>
            <person name="Mattelet C."/>
            <person name="Dierick K."/>
            <person name="Sun M."/>
            <person name="Yu Z."/>
            <person name="Zhu L."/>
            <person name="Hu X."/>
            <person name="Shank E.B."/>
            <person name="Swiecicka I."/>
            <person name="Hansen B.M."/>
            <person name="Andrup L."/>
            <person name="Young S.K."/>
            <person name="Zeng Q."/>
            <person name="Gargeya S."/>
            <person name="Fitzgerald M."/>
            <person name="Haas B."/>
            <person name="Abouelleil A."/>
            <person name="Alvarado L."/>
            <person name="Arachchi H.M."/>
            <person name="Berlin A."/>
            <person name="Chapman S.B."/>
            <person name="Goldberg J."/>
            <person name="Griggs A."/>
            <person name="Gujja S."/>
            <person name="Hansen M."/>
            <person name="Howarth C."/>
            <person name="Imamovic A."/>
            <person name="Larimer J."/>
            <person name="McCowen C."/>
            <person name="Montmayeur A."/>
            <person name="Murphy C."/>
            <person name="Neiman D."/>
            <person name="Pearson M."/>
            <person name="Priest M."/>
            <person name="Roberts A."/>
            <person name="Saif S."/>
            <person name="Shea T."/>
            <person name="Sisk P."/>
            <person name="Sykes S."/>
            <person name="Wortman J."/>
            <person name="Nusbaum C."/>
            <person name="Birren B."/>
        </authorList>
    </citation>
    <scope>NUCLEOTIDE SEQUENCE [LARGE SCALE GENOMIC DNA]</scope>
    <source>
        <strain evidence="8 12">VD078</strain>
    </source>
</reference>
<feature type="transmembrane region" description="Helical" evidence="6">
    <location>
        <begin position="140"/>
        <end position="161"/>
    </location>
</feature>
<dbReference type="Proteomes" id="UP000194131">
    <property type="component" value="Unassembled WGS sequence"/>
</dbReference>
<dbReference type="PIRSF" id="PIRSF018968">
    <property type="entry name" value="ABC_permease_BceB"/>
    <property type="match status" value="1"/>
</dbReference>
<keyword evidence="5 6" id="KW-0472">Membrane</keyword>
<evidence type="ECO:0000313" key="12">
    <source>
        <dbReference type="Proteomes" id="UP000006976"/>
    </source>
</evidence>
<evidence type="ECO:0000256" key="4">
    <source>
        <dbReference type="ARBA" id="ARBA00022989"/>
    </source>
</evidence>
<evidence type="ECO:0000313" key="10">
    <source>
        <dbReference type="EMBL" id="PJN69489.1"/>
    </source>
</evidence>
<organism evidence="10 14">
    <name type="scientific">Bacillus mycoides</name>
    <dbReference type="NCBI Taxonomy" id="1405"/>
    <lineage>
        <taxon>Bacteria</taxon>
        <taxon>Bacillati</taxon>
        <taxon>Bacillota</taxon>
        <taxon>Bacilli</taxon>
        <taxon>Bacillales</taxon>
        <taxon>Bacillaceae</taxon>
        <taxon>Bacillus</taxon>
        <taxon>Bacillus cereus group</taxon>
    </lineage>
</organism>
<dbReference type="Proteomes" id="UP000596196">
    <property type="component" value="Chromosome"/>
</dbReference>
<reference evidence="9 13" key="3">
    <citation type="submission" date="2016-12" db="EMBL/GenBank/DDBJ databases">
        <title>Genome Sequences of Twelve Sporeforming Bacillus Species Isolated from Foods.</title>
        <authorList>
            <person name="De Jong A."/>
            <person name="Holsappel S."/>
            <person name="Kuipers O.P."/>
        </authorList>
    </citation>
    <scope>NUCLEOTIDE SEQUENCE [LARGE SCALE GENOMIC DNA]</scope>
    <source>
        <strain evidence="9 13">S3E15</strain>
    </source>
</reference>
<dbReference type="Pfam" id="PF02687">
    <property type="entry name" value="FtsX"/>
    <property type="match status" value="1"/>
</dbReference>
<dbReference type="InterPro" id="IPR052536">
    <property type="entry name" value="ABC-4_Integral_Memb_Prot"/>
</dbReference>
<feature type="transmembrane region" description="Helical" evidence="6">
    <location>
        <begin position="270"/>
        <end position="297"/>
    </location>
</feature>
<feature type="transmembrane region" description="Helical" evidence="6">
    <location>
        <begin position="548"/>
        <end position="571"/>
    </location>
</feature>
<feature type="transmembrane region" description="Helical" evidence="6">
    <location>
        <begin position="492"/>
        <end position="514"/>
    </location>
</feature>
<dbReference type="InterPro" id="IPR003838">
    <property type="entry name" value="ABC3_permease_C"/>
</dbReference>
<feature type="transmembrane region" description="Helical" evidence="6">
    <location>
        <begin position="577"/>
        <end position="599"/>
    </location>
</feature>
<gene>
    <name evidence="10" type="primary">yxdM_8</name>
    <name evidence="10" type="ORF">BACWE_36460</name>
    <name evidence="11" type="ORF">I6G81_16440</name>
    <name evidence="8" type="ORF">III_02230</name>
    <name evidence="9" type="ORF">S3E15_04507</name>
</gene>
<evidence type="ECO:0000313" key="11">
    <source>
        <dbReference type="EMBL" id="QQA14008.1"/>
    </source>
</evidence>
<name>A0A0B5SFK1_BACMY</name>
<feature type="transmembrane region" description="Helical" evidence="6">
    <location>
        <begin position="94"/>
        <end position="120"/>
    </location>
</feature>
<evidence type="ECO:0000256" key="1">
    <source>
        <dbReference type="ARBA" id="ARBA00004651"/>
    </source>
</evidence>
<evidence type="ECO:0000256" key="2">
    <source>
        <dbReference type="ARBA" id="ARBA00022475"/>
    </source>
</evidence>
<comment type="similarity">
    <text evidence="6">Belongs to the ABC-4 integral membrane protein family.</text>
</comment>
<dbReference type="PANTHER" id="PTHR46795">
    <property type="entry name" value="ABC TRANSPORTER PERMEASE-RELATED-RELATED"/>
    <property type="match status" value="1"/>
</dbReference>
<proteinExistence type="inferred from homology"/>
<dbReference type="EMBL" id="MRWU01000005">
    <property type="protein sequence ID" value="OSX93348.1"/>
    <property type="molecule type" value="Genomic_DNA"/>
</dbReference>